<keyword evidence="2" id="KW-1185">Reference proteome</keyword>
<organism evidence="1 2">
    <name type="scientific">Sclerotinia sclerotiorum (strain ATCC 18683 / 1980 / Ss-1)</name>
    <name type="common">White mold</name>
    <name type="synonym">Whetzelinia sclerotiorum</name>
    <dbReference type="NCBI Taxonomy" id="665079"/>
    <lineage>
        <taxon>Eukaryota</taxon>
        <taxon>Fungi</taxon>
        <taxon>Dikarya</taxon>
        <taxon>Ascomycota</taxon>
        <taxon>Pezizomycotina</taxon>
        <taxon>Leotiomycetes</taxon>
        <taxon>Helotiales</taxon>
        <taxon>Sclerotiniaceae</taxon>
        <taxon>Sclerotinia</taxon>
    </lineage>
</organism>
<dbReference type="InParanoid" id="A7EF74"/>
<accession>A7EF74</accession>
<name>A7EF74_SCLS1</name>
<dbReference type="Proteomes" id="UP000001312">
    <property type="component" value="Unassembled WGS sequence"/>
</dbReference>
<dbReference type="RefSeq" id="XP_001595875.1">
    <property type="nucleotide sequence ID" value="XM_001595825.1"/>
</dbReference>
<gene>
    <name evidence="1" type="ORF">SS1G_03965</name>
</gene>
<dbReference type="AlphaFoldDB" id="A7EF74"/>
<proteinExistence type="predicted"/>
<evidence type="ECO:0000313" key="2">
    <source>
        <dbReference type="Proteomes" id="UP000001312"/>
    </source>
</evidence>
<sequence>METVDWTLGYACKQCDRRMMCNPFYAGEGDGRQHRDPVWILTDPVLPVAP</sequence>
<reference evidence="2" key="1">
    <citation type="journal article" date="2011" name="PLoS Genet.">
        <title>Genomic analysis of the necrotrophic fungal pathogens Sclerotinia sclerotiorum and Botrytis cinerea.</title>
        <authorList>
            <person name="Amselem J."/>
            <person name="Cuomo C.A."/>
            <person name="van Kan J.A."/>
            <person name="Viaud M."/>
            <person name="Benito E.P."/>
            <person name="Couloux A."/>
            <person name="Coutinho P.M."/>
            <person name="de Vries R.P."/>
            <person name="Dyer P.S."/>
            <person name="Fillinger S."/>
            <person name="Fournier E."/>
            <person name="Gout L."/>
            <person name="Hahn M."/>
            <person name="Kohn L."/>
            <person name="Lapalu N."/>
            <person name="Plummer K.M."/>
            <person name="Pradier J.M."/>
            <person name="Quevillon E."/>
            <person name="Sharon A."/>
            <person name="Simon A."/>
            <person name="ten Have A."/>
            <person name="Tudzynski B."/>
            <person name="Tudzynski P."/>
            <person name="Wincker P."/>
            <person name="Andrew M."/>
            <person name="Anthouard V."/>
            <person name="Beever R.E."/>
            <person name="Beffa R."/>
            <person name="Benoit I."/>
            <person name="Bouzid O."/>
            <person name="Brault B."/>
            <person name="Chen Z."/>
            <person name="Choquer M."/>
            <person name="Collemare J."/>
            <person name="Cotton P."/>
            <person name="Danchin E.G."/>
            <person name="Da Silva C."/>
            <person name="Gautier A."/>
            <person name="Giraud C."/>
            <person name="Giraud T."/>
            <person name="Gonzalez C."/>
            <person name="Grossetete S."/>
            <person name="Guldener U."/>
            <person name="Henrissat B."/>
            <person name="Howlett B.J."/>
            <person name="Kodira C."/>
            <person name="Kretschmer M."/>
            <person name="Lappartient A."/>
            <person name="Leroch M."/>
            <person name="Levis C."/>
            <person name="Mauceli E."/>
            <person name="Neuveglise C."/>
            <person name="Oeser B."/>
            <person name="Pearson M."/>
            <person name="Poulain J."/>
            <person name="Poussereau N."/>
            <person name="Quesneville H."/>
            <person name="Rascle C."/>
            <person name="Schumacher J."/>
            <person name="Segurens B."/>
            <person name="Sexton A."/>
            <person name="Silva E."/>
            <person name="Sirven C."/>
            <person name="Soanes D.M."/>
            <person name="Talbot N.J."/>
            <person name="Templeton M."/>
            <person name="Yandava C."/>
            <person name="Yarden O."/>
            <person name="Zeng Q."/>
            <person name="Rollins J.A."/>
            <person name="Lebrun M.H."/>
            <person name="Dickman M."/>
        </authorList>
    </citation>
    <scope>NUCLEOTIDE SEQUENCE [LARGE SCALE GENOMIC DNA]</scope>
    <source>
        <strain evidence="2">ATCC 18683 / 1980 / Ss-1</strain>
    </source>
</reference>
<dbReference type="EMBL" id="CH476624">
    <property type="protein sequence ID" value="EDO01490.1"/>
    <property type="molecule type" value="Genomic_DNA"/>
</dbReference>
<dbReference type="GeneID" id="5492100"/>
<dbReference type="HOGENOM" id="CLU_3125928_0_0_1"/>
<evidence type="ECO:0000313" key="1">
    <source>
        <dbReference type="EMBL" id="EDO01490.1"/>
    </source>
</evidence>
<protein>
    <submittedName>
        <fullName evidence="1">Uncharacterized protein</fullName>
    </submittedName>
</protein>
<dbReference type="KEGG" id="ssl:SS1G_03965"/>